<comment type="caution">
    <text evidence="1">The sequence shown here is derived from an EMBL/GenBank/DDBJ whole genome shotgun (WGS) entry which is preliminary data.</text>
</comment>
<protein>
    <submittedName>
        <fullName evidence="1">Uncharacterized protein</fullName>
    </submittedName>
</protein>
<gene>
    <name evidence="1" type="ORF">HMPREF1074_04552</name>
</gene>
<organism evidence="1 2">
    <name type="scientific">Bacteroides xylanisolvens CL03T12C04</name>
    <dbReference type="NCBI Taxonomy" id="997892"/>
    <lineage>
        <taxon>Bacteria</taxon>
        <taxon>Pseudomonadati</taxon>
        <taxon>Bacteroidota</taxon>
        <taxon>Bacteroidia</taxon>
        <taxon>Bacteroidales</taxon>
        <taxon>Bacteroidaceae</taxon>
        <taxon>Bacteroides</taxon>
    </lineage>
</organism>
<sequence length="52" mass="6347">MDFKWKTNLIRLDLDIEKYIIWLIREFFLTTYFGGSQAGMKDVSIDYYVFKN</sequence>
<proteinExistence type="predicted"/>
<evidence type="ECO:0000313" key="1">
    <source>
        <dbReference type="EMBL" id="EIY84003.1"/>
    </source>
</evidence>
<dbReference type="AlphaFoldDB" id="I9UNF6"/>
<name>I9UNF6_9BACE</name>
<dbReference type="HOGENOM" id="CLU_3077118_0_0_10"/>
<dbReference type="EMBL" id="AGXE01000033">
    <property type="protein sequence ID" value="EIY84003.1"/>
    <property type="molecule type" value="Genomic_DNA"/>
</dbReference>
<dbReference type="Proteomes" id="UP000003566">
    <property type="component" value="Unassembled WGS sequence"/>
</dbReference>
<evidence type="ECO:0000313" key="2">
    <source>
        <dbReference type="Proteomes" id="UP000003566"/>
    </source>
</evidence>
<accession>I9UNF6</accession>
<reference evidence="1 2" key="1">
    <citation type="submission" date="2012-02" db="EMBL/GenBank/DDBJ databases">
        <title>The Genome Sequence of Bacteroides xylanisolvens CL03T12C04.</title>
        <authorList>
            <consortium name="The Broad Institute Genome Sequencing Platform"/>
            <person name="Earl A."/>
            <person name="Ward D."/>
            <person name="Feldgarden M."/>
            <person name="Gevers D."/>
            <person name="Zitomersky N.L."/>
            <person name="Coyne M.J."/>
            <person name="Comstock L.E."/>
            <person name="Young S.K."/>
            <person name="Zeng Q."/>
            <person name="Gargeya S."/>
            <person name="Fitzgerald M."/>
            <person name="Haas B."/>
            <person name="Abouelleil A."/>
            <person name="Alvarado L."/>
            <person name="Arachchi H.M."/>
            <person name="Berlin A."/>
            <person name="Chapman S.B."/>
            <person name="Gearin G."/>
            <person name="Goldberg J."/>
            <person name="Griggs A."/>
            <person name="Gujja S."/>
            <person name="Hansen M."/>
            <person name="Heiman D."/>
            <person name="Howarth C."/>
            <person name="Larimer J."/>
            <person name="Lui A."/>
            <person name="MacDonald P.J.P."/>
            <person name="McCowen C."/>
            <person name="Montmayeur A."/>
            <person name="Murphy C."/>
            <person name="Neiman D."/>
            <person name="Pearson M."/>
            <person name="Priest M."/>
            <person name="Roberts A."/>
            <person name="Saif S."/>
            <person name="Shea T."/>
            <person name="Sisk P."/>
            <person name="Stolte C."/>
            <person name="Sykes S."/>
            <person name="Wortman J."/>
            <person name="Nusbaum C."/>
            <person name="Birren B."/>
        </authorList>
    </citation>
    <scope>NUCLEOTIDE SEQUENCE [LARGE SCALE GENOMIC DNA]</scope>
    <source>
        <strain evidence="1 2">CL03T12C04</strain>
    </source>
</reference>